<evidence type="ECO:0000259" key="1">
    <source>
        <dbReference type="Pfam" id="PF00646"/>
    </source>
</evidence>
<dbReference type="InterPro" id="IPR001810">
    <property type="entry name" value="F-box_dom"/>
</dbReference>
<dbReference type="PaxDb" id="3708-A0A078JAP7"/>
<dbReference type="AlphaFoldDB" id="A0A078JAP7"/>
<evidence type="ECO:0000259" key="2">
    <source>
        <dbReference type="Pfam" id="PF25210"/>
    </source>
</evidence>
<name>A0A078JAP7_BRANA</name>
<dbReference type="OMA" id="FYQANTM"/>
<dbReference type="SUPFAM" id="SSF117281">
    <property type="entry name" value="Kelch motif"/>
    <property type="match status" value="1"/>
</dbReference>
<accession>A0A078JAP7</accession>
<protein>
    <submittedName>
        <fullName evidence="3">BnaCnng44470D protein</fullName>
    </submittedName>
</protein>
<dbReference type="InterPro" id="IPR050354">
    <property type="entry name" value="F-box/kelch-repeat_ARATH"/>
</dbReference>
<dbReference type="Gramene" id="CDY64633">
    <property type="protein sequence ID" value="CDY64633"/>
    <property type="gene ID" value="GSBRNA2T00042465001"/>
</dbReference>
<gene>
    <name evidence="3" type="primary">BnaCnng44470D</name>
    <name evidence="3" type="ORF">GSBRNA2T00042465001</name>
</gene>
<dbReference type="Pfam" id="PF25210">
    <property type="entry name" value="Kelch_FKB95"/>
    <property type="match status" value="1"/>
</dbReference>
<reference evidence="3 4" key="1">
    <citation type="journal article" date="2014" name="Science">
        <title>Plant genetics. Early allopolyploid evolution in the post-Neolithic Brassica napus oilseed genome.</title>
        <authorList>
            <person name="Chalhoub B."/>
            <person name="Denoeud F."/>
            <person name="Liu S."/>
            <person name="Parkin I.A."/>
            <person name="Tang H."/>
            <person name="Wang X."/>
            <person name="Chiquet J."/>
            <person name="Belcram H."/>
            <person name="Tong C."/>
            <person name="Samans B."/>
            <person name="Correa M."/>
            <person name="Da Silva C."/>
            <person name="Just J."/>
            <person name="Falentin C."/>
            <person name="Koh C.S."/>
            <person name="Le Clainche I."/>
            <person name="Bernard M."/>
            <person name="Bento P."/>
            <person name="Noel B."/>
            <person name="Labadie K."/>
            <person name="Alberti A."/>
            <person name="Charles M."/>
            <person name="Arnaud D."/>
            <person name="Guo H."/>
            <person name="Daviaud C."/>
            <person name="Alamery S."/>
            <person name="Jabbari K."/>
            <person name="Zhao M."/>
            <person name="Edger P.P."/>
            <person name="Chelaifa H."/>
            <person name="Tack D."/>
            <person name="Lassalle G."/>
            <person name="Mestiri I."/>
            <person name="Schnel N."/>
            <person name="Le Paslier M.C."/>
            <person name="Fan G."/>
            <person name="Renault V."/>
            <person name="Bayer P.E."/>
            <person name="Golicz A.A."/>
            <person name="Manoli S."/>
            <person name="Lee T.H."/>
            <person name="Thi V.H."/>
            <person name="Chalabi S."/>
            <person name="Hu Q."/>
            <person name="Fan C."/>
            <person name="Tollenaere R."/>
            <person name="Lu Y."/>
            <person name="Battail C."/>
            <person name="Shen J."/>
            <person name="Sidebottom C.H."/>
            <person name="Wang X."/>
            <person name="Canaguier A."/>
            <person name="Chauveau A."/>
            <person name="Berard A."/>
            <person name="Deniot G."/>
            <person name="Guan M."/>
            <person name="Liu Z."/>
            <person name="Sun F."/>
            <person name="Lim Y.P."/>
            <person name="Lyons E."/>
            <person name="Town C.D."/>
            <person name="Bancroft I."/>
            <person name="Wang X."/>
            <person name="Meng J."/>
            <person name="Ma J."/>
            <person name="Pires J.C."/>
            <person name="King G.J."/>
            <person name="Brunel D."/>
            <person name="Delourme R."/>
            <person name="Renard M."/>
            <person name="Aury J.M."/>
            <person name="Adams K.L."/>
            <person name="Batley J."/>
            <person name="Snowdon R.J."/>
            <person name="Tost J."/>
            <person name="Edwards D."/>
            <person name="Zhou Y."/>
            <person name="Hua W."/>
            <person name="Sharpe A.G."/>
            <person name="Paterson A.H."/>
            <person name="Guan C."/>
            <person name="Wincker P."/>
        </authorList>
    </citation>
    <scope>NUCLEOTIDE SEQUENCE [LARGE SCALE GENOMIC DNA]</scope>
    <source>
        <strain evidence="4">cv. Darmor-bzh</strain>
    </source>
</reference>
<feature type="domain" description="F-box" evidence="1">
    <location>
        <begin position="47"/>
        <end position="86"/>
    </location>
</feature>
<dbReference type="SUPFAM" id="SSF81383">
    <property type="entry name" value="F-box domain"/>
    <property type="match status" value="1"/>
</dbReference>
<proteinExistence type="predicted"/>
<dbReference type="PANTHER" id="PTHR24414">
    <property type="entry name" value="F-BOX/KELCH-REPEAT PROTEIN SKIP4"/>
    <property type="match status" value="1"/>
</dbReference>
<dbReference type="PANTHER" id="PTHR24414:SF151">
    <property type="entry name" value="F-BOX DOMAIN-CONTAINING PROTEIN"/>
    <property type="match status" value="1"/>
</dbReference>
<keyword evidence="4" id="KW-1185">Reference proteome</keyword>
<dbReference type="InterPro" id="IPR057499">
    <property type="entry name" value="Kelch_FKB95"/>
</dbReference>
<dbReference type="EMBL" id="LK034507">
    <property type="protein sequence ID" value="CDY64633.1"/>
    <property type="molecule type" value="Genomic_DNA"/>
</dbReference>
<evidence type="ECO:0000313" key="3">
    <source>
        <dbReference type="EMBL" id="CDY64633.1"/>
    </source>
</evidence>
<dbReference type="Gene3D" id="2.120.10.80">
    <property type="entry name" value="Kelch-type beta propeller"/>
    <property type="match status" value="1"/>
</dbReference>
<dbReference type="Proteomes" id="UP000028999">
    <property type="component" value="Unassembled WGS sequence"/>
</dbReference>
<organism evidence="3 4">
    <name type="scientific">Brassica napus</name>
    <name type="common">Rape</name>
    <dbReference type="NCBI Taxonomy" id="3708"/>
    <lineage>
        <taxon>Eukaryota</taxon>
        <taxon>Viridiplantae</taxon>
        <taxon>Streptophyta</taxon>
        <taxon>Embryophyta</taxon>
        <taxon>Tracheophyta</taxon>
        <taxon>Spermatophyta</taxon>
        <taxon>Magnoliopsida</taxon>
        <taxon>eudicotyledons</taxon>
        <taxon>Gunneridae</taxon>
        <taxon>Pentapetalae</taxon>
        <taxon>rosids</taxon>
        <taxon>malvids</taxon>
        <taxon>Brassicales</taxon>
        <taxon>Brassicaceae</taxon>
        <taxon>Brassiceae</taxon>
        <taxon>Brassica</taxon>
    </lineage>
</organism>
<evidence type="ECO:0000313" key="4">
    <source>
        <dbReference type="Proteomes" id="UP000028999"/>
    </source>
</evidence>
<dbReference type="Pfam" id="PF00646">
    <property type="entry name" value="F-box"/>
    <property type="match status" value="1"/>
</dbReference>
<feature type="domain" description="FKB95-like N-terminal Kelch" evidence="2">
    <location>
        <begin position="115"/>
        <end position="226"/>
    </location>
</feature>
<dbReference type="InterPro" id="IPR036047">
    <property type="entry name" value="F-box-like_dom_sf"/>
</dbReference>
<dbReference type="InterPro" id="IPR015915">
    <property type="entry name" value="Kelch-typ_b-propeller"/>
</dbReference>
<sequence length="289" mass="32809">MKNHFEKKQIYYKNRIKEQCYSIFGVFISLYLAEDEKSSKPTSSLVLPSLPEDVIIDILACSSRCDYPKPSLVSKHFRSLIASPDLQARRSLLACTEHCLYVVFYQANTMDLDMWSILRRKANGSRCLTRISSTLPVLDKYSTTSAAVGSRIYVFGGRNHKNMTTNAFCIDCRSHTVEPLPSILVPLFCKFVGFIHGKIYVMGYCSPYREKAMLMFDTETQMWELIEPYYIIYRELNIIDDIAIAGGRKRLRNLAPRNSCGSTFLGQPDPSASTSGTSSDFFDEINLNA</sequence>